<name>A0A8A4XCS1_9VIRU</name>
<dbReference type="EMBL" id="MW182936">
    <property type="protein sequence ID" value="QTE03622.1"/>
    <property type="molecule type" value="Genomic_DNA"/>
</dbReference>
<feature type="region of interest" description="Disordered" evidence="1">
    <location>
        <begin position="1"/>
        <end position="43"/>
    </location>
</feature>
<protein>
    <submittedName>
        <fullName evidence="2">Capsid protein</fullName>
    </submittedName>
</protein>
<accession>A0A8A4XCS1</accession>
<organism evidence="2">
    <name type="scientific">Fringilla montifringilla Genomoviridae sp</name>
    <dbReference type="NCBI Taxonomy" id="2814960"/>
    <lineage>
        <taxon>Viruses</taxon>
        <taxon>Monodnaviria</taxon>
        <taxon>Shotokuvirae</taxon>
        <taxon>Cressdnaviricota</taxon>
        <taxon>Repensiviricetes</taxon>
        <taxon>Geplafuvirales</taxon>
        <taxon>Genomoviridae</taxon>
    </lineage>
</organism>
<reference evidence="2" key="1">
    <citation type="submission" date="2020-10" db="EMBL/GenBank/DDBJ databases">
        <title>CRESS DNA virus dark matter in the feces of wild birds.</title>
        <authorList>
            <person name="Yang S."/>
            <person name="Zhang W."/>
        </authorList>
    </citation>
    <scope>NUCLEOTIDE SEQUENCE</scope>
    <source>
        <strain evidence="2">Brb24gen2</strain>
    </source>
</reference>
<proteinExistence type="predicted"/>
<evidence type="ECO:0000313" key="2">
    <source>
        <dbReference type="EMBL" id="QTE03622.1"/>
    </source>
</evidence>
<sequence length="308" mass="34348">MAYRRKYTSSRARRPIGRSARRGGARRRFPTKRRTYRKSGMTKKRILNITSRKKRDTMLSYANTSSTGAQQTPAAGPLYVKGDTGAYCLWIATGRDLTPGSGGLGTVSNESTRTATNCYMRGLSDKLRIQTSSGLPWFHRRIVFTAKGIDPFRQGLSTDTGAPQLILENSNGMTRLLFNSLVNNTPNYLNNVNEVIFKGAQGVDWSDFITAPTDPRRITVKFDKTWTMQSGNTNGIVRERKLYHPMNKSLVYGDDESGTSESTPYFSTNSKAGMGDLYVLDFIQPGTGGTATDLMRLESTATLYWHEK</sequence>
<evidence type="ECO:0000256" key="1">
    <source>
        <dbReference type="SAM" id="MobiDB-lite"/>
    </source>
</evidence>